<dbReference type="Proteomes" id="UP000765509">
    <property type="component" value="Unassembled WGS sequence"/>
</dbReference>
<comment type="caution">
    <text evidence="2">The sequence shown here is derived from an EMBL/GenBank/DDBJ whole genome shotgun (WGS) entry which is preliminary data.</text>
</comment>
<sequence>MSVTLHLDTSSSYNGSIHSSDAQKWEETIGLELKKMESMEVWTEVPKRKESSLLGRGWVFTVKRDPDGIIIQYKACIVVQGHRQIKELNFDETFAPTPTFKSLQCLFSTATSFGWPIQTFDVTATYLYSELAEDIYINPPPGLKLQIRSVLNLNKALYDLKQAKRL</sequence>
<organism evidence="2 3">
    <name type="scientific">Austropuccinia psidii MF-1</name>
    <dbReference type="NCBI Taxonomy" id="1389203"/>
    <lineage>
        <taxon>Eukaryota</taxon>
        <taxon>Fungi</taxon>
        <taxon>Dikarya</taxon>
        <taxon>Basidiomycota</taxon>
        <taxon>Pucciniomycotina</taxon>
        <taxon>Pucciniomycetes</taxon>
        <taxon>Pucciniales</taxon>
        <taxon>Sphaerophragmiaceae</taxon>
        <taxon>Austropuccinia</taxon>
    </lineage>
</organism>
<reference evidence="2" key="1">
    <citation type="submission" date="2021-03" db="EMBL/GenBank/DDBJ databases">
        <title>Draft genome sequence of rust myrtle Austropuccinia psidii MF-1, a brazilian biotype.</title>
        <authorList>
            <person name="Quecine M.C."/>
            <person name="Pachon D.M.R."/>
            <person name="Bonatelli M.L."/>
            <person name="Correr F.H."/>
            <person name="Franceschini L.M."/>
            <person name="Leite T.F."/>
            <person name="Margarido G.R.A."/>
            <person name="Almeida C.A."/>
            <person name="Ferrarezi J.A."/>
            <person name="Labate C.A."/>
        </authorList>
    </citation>
    <scope>NUCLEOTIDE SEQUENCE</scope>
    <source>
        <strain evidence="2">MF-1</strain>
    </source>
</reference>
<evidence type="ECO:0000259" key="1">
    <source>
        <dbReference type="Pfam" id="PF07727"/>
    </source>
</evidence>
<dbReference type="Pfam" id="PF07727">
    <property type="entry name" value="RVT_2"/>
    <property type="match status" value="1"/>
</dbReference>
<dbReference type="InterPro" id="IPR013103">
    <property type="entry name" value="RVT_2"/>
</dbReference>
<name>A0A9Q3PP83_9BASI</name>
<keyword evidence="3" id="KW-1185">Reference proteome</keyword>
<dbReference type="AlphaFoldDB" id="A0A9Q3PP83"/>
<feature type="domain" description="Reverse transcriptase Ty1/copia-type" evidence="1">
    <location>
        <begin position="40"/>
        <end position="165"/>
    </location>
</feature>
<dbReference type="OrthoDB" id="3059190at2759"/>
<proteinExistence type="predicted"/>
<evidence type="ECO:0000313" key="2">
    <source>
        <dbReference type="EMBL" id="MBW0569118.1"/>
    </source>
</evidence>
<accession>A0A9Q3PP83</accession>
<gene>
    <name evidence="2" type="ORF">O181_108833</name>
</gene>
<evidence type="ECO:0000313" key="3">
    <source>
        <dbReference type="Proteomes" id="UP000765509"/>
    </source>
</evidence>
<dbReference type="EMBL" id="AVOT02083810">
    <property type="protein sequence ID" value="MBW0569118.1"/>
    <property type="molecule type" value="Genomic_DNA"/>
</dbReference>
<protein>
    <recommendedName>
        <fullName evidence="1">Reverse transcriptase Ty1/copia-type domain-containing protein</fullName>
    </recommendedName>
</protein>